<proteinExistence type="predicted"/>
<gene>
    <name evidence="2" type="ORF">RCF98_06865</name>
</gene>
<reference evidence="2 3" key="1">
    <citation type="submission" date="2023-08" db="EMBL/GenBank/DDBJ databases">
        <title>New molecular markers tilS and rpoB for phylogenetic and monitoring studies of the genus Thiothrix biodiversity.</title>
        <authorList>
            <person name="Ravin N.V."/>
            <person name="Smolyakov D."/>
            <person name="Markov N.D."/>
            <person name="Beletsky A.V."/>
            <person name="Mardanov A.V."/>
            <person name="Rudenko T.S."/>
            <person name="Grabovich M.Y."/>
        </authorList>
    </citation>
    <scope>NUCLEOTIDE SEQUENCE [LARGE SCALE GENOMIC DNA]</scope>
    <source>
        <strain evidence="2 3">MK1</strain>
    </source>
</reference>
<dbReference type="InterPro" id="IPR023346">
    <property type="entry name" value="Lysozyme-like_dom_sf"/>
</dbReference>
<accession>A0ABY9MU17</accession>
<dbReference type="EMBL" id="CP133218">
    <property type="protein sequence ID" value="WML92057.1"/>
    <property type="molecule type" value="Genomic_DNA"/>
</dbReference>
<dbReference type="Gene3D" id="1.10.530.10">
    <property type="match status" value="1"/>
</dbReference>
<keyword evidence="3" id="KW-1185">Reference proteome</keyword>
<evidence type="ECO:0000259" key="1">
    <source>
        <dbReference type="Pfam" id="PF01464"/>
    </source>
</evidence>
<organism evidence="2 3">
    <name type="scientific">Thiothrix lacustris</name>
    <dbReference type="NCBI Taxonomy" id="525917"/>
    <lineage>
        <taxon>Bacteria</taxon>
        <taxon>Pseudomonadati</taxon>
        <taxon>Pseudomonadota</taxon>
        <taxon>Gammaproteobacteria</taxon>
        <taxon>Thiotrichales</taxon>
        <taxon>Thiotrichaceae</taxon>
        <taxon>Thiothrix</taxon>
    </lineage>
</organism>
<feature type="domain" description="Transglycosylase SLT" evidence="1">
    <location>
        <begin position="121"/>
        <end position="237"/>
    </location>
</feature>
<protein>
    <submittedName>
        <fullName evidence="2">Transglycosylase SLT domain-containing protein</fullName>
    </submittedName>
</protein>
<sequence>MLHQAFIYFSSVAVWRRLLLMLWAVVMGMGGASAAEPAWQKVAYRVPVAESPLTHLAQKHEKLFTFFVENALHGKGKKDFETVTKRVKNKIMWRNGSGANIYHDAFVRSYPFVSKVDLQGMPDSILLIAYLESQWHGKKGKKSADYGYWQFTPEVLKEIQSLDYVPDGLKTTNINKLRADATLSTQAAQVHLHRYHFYFANVAKFSESDAWLLTFTAFNWGAGNVKRMIADMESEGIEANFANFYHRLYAAHKANPSDISLRAATEYVPSLWNIAQLIGADK</sequence>
<evidence type="ECO:0000313" key="3">
    <source>
        <dbReference type="Proteomes" id="UP001236657"/>
    </source>
</evidence>
<dbReference type="SUPFAM" id="SSF53955">
    <property type="entry name" value="Lysozyme-like"/>
    <property type="match status" value="1"/>
</dbReference>
<dbReference type="Pfam" id="PF01464">
    <property type="entry name" value="SLT"/>
    <property type="match status" value="1"/>
</dbReference>
<dbReference type="Proteomes" id="UP001236657">
    <property type="component" value="Chromosome"/>
</dbReference>
<name>A0ABY9MU17_9GAMM</name>
<evidence type="ECO:0000313" key="2">
    <source>
        <dbReference type="EMBL" id="WML92057.1"/>
    </source>
</evidence>
<dbReference type="RefSeq" id="WP_308897071.1">
    <property type="nucleotide sequence ID" value="NZ_CP133218.1"/>
</dbReference>
<dbReference type="InterPro" id="IPR008258">
    <property type="entry name" value="Transglycosylase_SLT_dom_1"/>
</dbReference>